<dbReference type="AlphaFoldDB" id="K1LVK6"/>
<dbReference type="Pfam" id="PF00899">
    <property type="entry name" value="ThiF"/>
    <property type="match status" value="1"/>
</dbReference>
<dbReference type="PATRIC" id="fig|883112.3.peg.1270"/>
<dbReference type="GO" id="GO:0061504">
    <property type="term" value="P:cyclic threonylcarbamoyladenosine biosynthetic process"/>
    <property type="evidence" value="ECO:0007669"/>
    <property type="project" value="TreeGrafter"/>
</dbReference>
<dbReference type="GO" id="GO:0061503">
    <property type="term" value="F:tRNA threonylcarbamoyladenosine dehydratase"/>
    <property type="evidence" value="ECO:0007669"/>
    <property type="project" value="TreeGrafter"/>
</dbReference>
<comment type="caution">
    <text evidence="2">The sequence shown here is derived from an EMBL/GenBank/DDBJ whole genome shotgun (WGS) entry which is preliminary data.</text>
</comment>
<dbReference type="STRING" id="883112.HMPREF9707_01275"/>
<organism evidence="2 3">
    <name type="scientific">Falseniella ignava CCUG 37419</name>
    <dbReference type="NCBI Taxonomy" id="883112"/>
    <lineage>
        <taxon>Bacteria</taxon>
        <taxon>Bacillati</taxon>
        <taxon>Bacillota</taxon>
        <taxon>Bacilli</taxon>
        <taxon>Lactobacillales</taxon>
        <taxon>Aerococcaceae</taxon>
        <taxon>Falseniella</taxon>
    </lineage>
</organism>
<dbReference type="HOGENOM" id="CLU_013325_4_1_9"/>
<gene>
    <name evidence="2" type="ORF">HMPREF9707_01275</name>
</gene>
<dbReference type="InterPro" id="IPR035985">
    <property type="entry name" value="Ubiquitin-activating_enz"/>
</dbReference>
<dbReference type="GO" id="GO:0008641">
    <property type="term" value="F:ubiquitin-like modifier activating enzyme activity"/>
    <property type="evidence" value="ECO:0007669"/>
    <property type="project" value="InterPro"/>
</dbReference>
<dbReference type="EMBL" id="AGZE01000034">
    <property type="protein sequence ID" value="EKB54098.1"/>
    <property type="molecule type" value="Genomic_DNA"/>
</dbReference>
<accession>K1LVK6</accession>
<protein>
    <recommendedName>
        <fullName evidence="1">THIF-type NAD/FAD binding fold domain-containing protein</fullName>
    </recommendedName>
</protein>
<proteinExistence type="predicted"/>
<sequence length="214" mass="23656">MNHNQEATRFDRIKIIVEQDGLQNLTDATVMVLGLGGVGSSCVEALARGGVGRLIVIDSDIVEITNINRQAIAFESTIGLPKADVMTAKIHQINPNCHVIAEQVEISPENCADVFSQYPKPDYVIECIDSVLAKSYIAAWCQAHDIPIVASMGAANKMDPMQLTFADIRQTMNCPLSRKMLEEYRKRGVEHLDVLFSKELPKKRILSVQVGLIH</sequence>
<dbReference type="Gene3D" id="3.40.50.720">
    <property type="entry name" value="NAD(P)-binding Rossmann-like Domain"/>
    <property type="match status" value="1"/>
</dbReference>
<dbReference type="RefSeq" id="WP_006701918.1">
    <property type="nucleotide sequence ID" value="NZ_JH932301.1"/>
</dbReference>
<dbReference type="SUPFAM" id="SSF69572">
    <property type="entry name" value="Activating enzymes of the ubiquitin-like proteins"/>
    <property type="match status" value="1"/>
</dbReference>
<reference evidence="2 3" key="1">
    <citation type="submission" date="2012-07" db="EMBL/GenBank/DDBJ databases">
        <title>The Genome Sequence of Facklamia ignava CCUG 37419.</title>
        <authorList>
            <consortium name="The Broad Institute Genome Sequencing Platform"/>
            <person name="Earl A."/>
            <person name="Ward D."/>
            <person name="Feldgarden M."/>
            <person name="Gevers D."/>
            <person name="Huys G."/>
            <person name="Walker B."/>
            <person name="Young S.K."/>
            <person name="Zeng Q."/>
            <person name="Gargeya S."/>
            <person name="Fitzgerald M."/>
            <person name="Haas B."/>
            <person name="Abouelleil A."/>
            <person name="Alvarado L."/>
            <person name="Arachchi H.M."/>
            <person name="Berlin A.M."/>
            <person name="Chapman S.B."/>
            <person name="Goldberg J."/>
            <person name="Griggs A."/>
            <person name="Gujja S."/>
            <person name="Hansen M."/>
            <person name="Howarth C."/>
            <person name="Imamovic A."/>
            <person name="Larimer J."/>
            <person name="McCowen C."/>
            <person name="Montmayeur A."/>
            <person name="Murphy C."/>
            <person name="Neiman D."/>
            <person name="Pearson M."/>
            <person name="Priest M."/>
            <person name="Roberts A."/>
            <person name="Saif S."/>
            <person name="Shea T."/>
            <person name="Sisk P."/>
            <person name="Sykes S."/>
            <person name="Wortman J."/>
            <person name="Nusbaum C."/>
            <person name="Birren B."/>
        </authorList>
    </citation>
    <scope>NUCLEOTIDE SEQUENCE [LARGE SCALE GENOMIC DNA]</scope>
    <source>
        <strain evidence="2 3">CCUG 37419</strain>
    </source>
</reference>
<keyword evidence="3" id="KW-1185">Reference proteome</keyword>
<evidence type="ECO:0000313" key="2">
    <source>
        <dbReference type="EMBL" id="EKB54098.1"/>
    </source>
</evidence>
<dbReference type="InterPro" id="IPR045886">
    <property type="entry name" value="ThiF/MoeB/HesA"/>
</dbReference>
<dbReference type="CDD" id="cd00755">
    <property type="entry name" value="YgdL_like"/>
    <property type="match status" value="1"/>
</dbReference>
<evidence type="ECO:0000313" key="3">
    <source>
        <dbReference type="Proteomes" id="UP000005147"/>
    </source>
</evidence>
<name>K1LVK6_9LACT</name>
<dbReference type="PANTHER" id="PTHR43267">
    <property type="entry name" value="TRNA THREONYLCARBAMOYLADENOSINE DEHYDRATASE"/>
    <property type="match status" value="1"/>
</dbReference>
<dbReference type="eggNOG" id="COG1179">
    <property type="taxonomic scope" value="Bacteria"/>
</dbReference>
<dbReference type="Proteomes" id="UP000005147">
    <property type="component" value="Unassembled WGS sequence"/>
</dbReference>
<feature type="domain" description="THIF-type NAD/FAD binding fold" evidence="1">
    <location>
        <begin position="17"/>
        <end position="178"/>
    </location>
</feature>
<dbReference type="InterPro" id="IPR000594">
    <property type="entry name" value="ThiF_NAD_FAD-bd"/>
</dbReference>
<dbReference type="PANTHER" id="PTHR43267:SF1">
    <property type="entry name" value="TRNA THREONYLCARBAMOYLADENOSINE DEHYDRATASE"/>
    <property type="match status" value="1"/>
</dbReference>
<evidence type="ECO:0000259" key="1">
    <source>
        <dbReference type="Pfam" id="PF00899"/>
    </source>
</evidence>